<gene>
    <name evidence="1" type="ORF">GJ688_12935</name>
</gene>
<name>A0A6I3SLQ0_HELMO</name>
<organism evidence="1 2">
    <name type="scientific">Heliobacterium mobile</name>
    <name type="common">Heliobacillus mobilis</name>
    <dbReference type="NCBI Taxonomy" id="28064"/>
    <lineage>
        <taxon>Bacteria</taxon>
        <taxon>Bacillati</taxon>
        <taxon>Bacillota</taxon>
        <taxon>Clostridia</taxon>
        <taxon>Eubacteriales</taxon>
        <taxon>Heliobacteriaceae</taxon>
        <taxon>Heliobacterium</taxon>
    </lineage>
</organism>
<proteinExistence type="predicted"/>
<protein>
    <recommendedName>
        <fullName evidence="3">YmaF family protein</fullName>
    </recommendedName>
</protein>
<keyword evidence="2" id="KW-1185">Reference proteome</keyword>
<comment type="caution">
    <text evidence="1">The sequence shown here is derived from an EMBL/GenBank/DDBJ whole genome shotgun (WGS) entry which is preliminary data.</text>
</comment>
<evidence type="ECO:0008006" key="3">
    <source>
        <dbReference type="Google" id="ProtNLM"/>
    </source>
</evidence>
<dbReference type="AlphaFoldDB" id="A0A6I3SLQ0"/>
<dbReference type="OrthoDB" id="2967209at2"/>
<dbReference type="Proteomes" id="UP000430670">
    <property type="component" value="Unassembled WGS sequence"/>
</dbReference>
<dbReference type="Pfam" id="PF12788">
    <property type="entry name" value="YmaF"/>
    <property type="match status" value="1"/>
</dbReference>
<dbReference type="EMBL" id="WNKU01000015">
    <property type="protein sequence ID" value="MTV49878.1"/>
    <property type="molecule type" value="Genomic_DNA"/>
</dbReference>
<accession>A0A6I3SLQ0</accession>
<sequence length="101" mass="11736">MSMLHTHRFSFLTNRAKNHRHRMSGFTTYKADVPGHRHVFFGSTTLSLDHVHFFTNVTGPPVRVRGGEHFHRMRGRTSFILGHSHAYNGRSQLDRDLPTIR</sequence>
<dbReference type="InterPro" id="IPR024307">
    <property type="entry name" value="YmaF"/>
</dbReference>
<evidence type="ECO:0000313" key="1">
    <source>
        <dbReference type="EMBL" id="MTV49878.1"/>
    </source>
</evidence>
<evidence type="ECO:0000313" key="2">
    <source>
        <dbReference type="Proteomes" id="UP000430670"/>
    </source>
</evidence>
<reference evidence="1 2" key="1">
    <citation type="submission" date="2019-11" db="EMBL/GenBank/DDBJ databases">
        <title>Whole-genome sequence of a the green, strictly anaerobic photosynthetic bacterium Heliobacillus mobilis DSM 6151.</title>
        <authorList>
            <person name="Kyndt J.A."/>
            <person name="Meyer T.E."/>
        </authorList>
    </citation>
    <scope>NUCLEOTIDE SEQUENCE [LARGE SCALE GENOMIC DNA]</scope>
    <source>
        <strain evidence="1 2">DSM 6151</strain>
    </source>
</reference>